<feature type="transmembrane region" description="Helical" evidence="1">
    <location>
        <begin position="175"/>
        <end position="193"/>
    </location>
</feature>
<feature type="domain" description="Phosphatidic acid phosphatase type 2/haloperoxidase" evidence="2">
    <location>
        <begin position="92"/>
        <end position="221"/>
    </location>
</feature>
<name>A0A5P8P2K3_9BACT</name>
<accession>A0A5P8P2K3</accession>
<evidence type="ECO:0000259" key="2">
    <source>
        <dbReference type="Pfam" id="PF01569"/>
    </source>
</evidence>
<dbReference type="Proteomes" id="UP000326944">
    <property type="component" value="Chromosome"/>
</dbReference>
<keyword evidence="1" id="KW-1133">Transmembrane helix</keyword>
<dbReference type="InterPro" id="IPR036938">
    <property type="entry name" value="PAP2/HPO_sf"/>
</dbReference>
<organism evidence="3 4">
    <name type="scientific">Sulfurimonas lithotrophica</name>
    <dbReference type="NCBI Taxonomy" id="2590022"/>
    <lineage>
        <taxon>Bacteria</taxon>
        <taxon>Pseudomonadati</taxon>
        <taxon>Campylobacterota</taxon>
        <taxon>Epsilonproteobacteria</taxon>
        <taxon>Campylobacterales</taxon>
        <taxon>Sulfurimonadaceae</taxon>
        <taxon>Sulfurimonas</taxon>
    </lineage>
</organism>
<keyword evidence="1" id="KW-0812">Transmembrane</keyword>
<dbReference type="KEGG" id="sulg:FJR48_09315"/>
<feature type="transmembrane region" description="Helical" evidence="1">
    <location>
        <begin position="150"/>
        <end position="168"/>
    </location>
</feature>
<keyword evidence="4" id="KW-1185">Reference proteome</keyword>
<feature type="transmembrane region" description="Helical" evidence="1">
    <location>
        <begin position="91"/>
        <end position="109"/>
    </location>
</feature>
<feature type="transmembrane region" description="Helical" evidence="1">
    <location>
        <begin position="55"/>
        <end position="79"/>
    </location>
</feature>
<dbReference type="EMBL" id="CP043617">
    <property type="protein sequence ID" value="QFR49914.1"/>
    <property type="molecule type" value="Genomic_DNA"/>
</dbReference>
<proteinExistence type="predicted"/>
<dbReference type="SUPFAM" id="SSF48317">
    <property type="entry name" value="Acid phosphatase/Vanadium-dependent haloperoxidase"/>
    <property type="match status" value="1"/>
</dbReference>
<evidence type="ECO:0000313" key="4">
    <source>
        <dbReference type="Proteomes" id="UP000326944"/>
    </source>
</evidence>
<keyword evidence="1" id="KW-0472">Membrane</keyword>
<evidence type="ECO:0000256" key="1">
    <source>
        <dbReference type="SAM" id="Phobius"/>
    </source>
</evidence>
<dbReference type="Gene3D" id="1.20.144.10">
    <property type="entry name" value="Phosphatidic acid phosphatase type 2/haloperoxidase"/>
    <property type="match status" value="1"/>
</dbReference>
<dbReference type="InterPro" id="IPR000326">
    <property type="entry name" value="PAP2/HPO"/>
</dbReference>
<protein>
    <submittedName>
        <fullName evidence="3">Phosphatase PAP2 family protein</fullName>
    </submittedName>
</protein>
<evidence type="ECO:0000313" key="3">
    <source>
        <dbReference type="EMBL" id="QFR49914.1"/>
    </source>
</evidence>
<dbReference type="AlphaFoldDB" id="A0A5P8P2K3"/>
<gene>
    <name evidence="3" type="ORF">FJR48_09315</name>
</gene>
<reference evidence="3 4" key="1">
    <citation type="submission" date="2019-09" db="EMBL/GenBank/DDBJ databases">
        <title>Sulfurimonas gotlandica sp. nov., a chemoautotrophic and psychrotolerant epsilonproteobacterium isolated from a pelagic redoxcline, and an emended description of the genus Sulfurimonas.</title>
        <authorList>
            <person name="Wang S."/>
            <person name="Jiang L."/>
            <person name="Shao S."/>
        </authorList>
    </citation>
    <scope>NUCLEOTIDE SEQUENCE [LARGE SCALE GENOMIC DNA]</scope>
    <source>
        <strain evidence="3 4">GYSZ_1</strain>
    </source>
</reference>
<sequence>MLKSLNKHLLITTVCLLITLVVFEVTNLDFLVQNQFYNFDTKQWIVDRNDYVLELIFYSGVKKILILFAISILILLIFFRQTLFVKEYKKGLLIVLLSGIFIPAVIGGLKNISNTPCPKNIEYFNGKYPNVKVFESYPETFKQECKIRCWPAGHASGGFALLSLFFLFKTHKNKVYALLLGIVLGWSMGIYKMSIGDHFLSHNIVTMLLAWIIILIISKTVFLDLKKLS</sequence>
<dbReference type="OrthoDB" id="7348799at2"/>
<feature type="transmembrane region" description="Helical" evidence="1">
    <location>
        <begin position="199"/>
        <end position="222"/>
    </location>
</feature>
<dbReference type="Pfam" id="PF01569">
    <property type="entry name" value="PAP2"/>
    <property type="match status" value="1"/>
</dbReference>
<dbReference type="CDD" id="cd03396">
    <property type="entry name" value="PAP2_like_6"/>
    <property type="match status" value="1"/>
</dbReference>